<feature type="compositionally biased region" description="Gly residues" evidence="4">
    <location>
        <begin position="462"/>
        <end position="474"/>
    </location>
</feature>
<protein>
    <submittedName>
        <fullName evidence="6">Elav-like family member</fullName>
    </submittedName>
</protein>
<dbReference type="InterPro" id="IPR000504">
    <property type="entry name" value="RRM_dom"/>
</dbReference>
<dbReference type="GO" id="GO:0010629">
    <property type="term" value="P:negative regulation of gene expression"/>
    <property type="evidence" value="ECO:0007669"/>
    <property type="project" value="UniProtKB-ARBA"/>
</dbReference>
<evidence type="ECO:0000256" key="1">
    <source>
        <dbReference type="ARBA" id="ARBA00022737"/>
    </source>
</evidence>
<feature type="compositionally biased region" description="Basic and acidic residues" evidence="4">
    <location>
        <begin position="41"/>
        <end position="50"/>
    </location>
</feature>
<evidence type="ECO:0000256" key="4">
    <source>
        <dbReference type="SAM" id="MobiDB-lite"/>
    </source>
</evidence>
<dbReference type="Gene3D" id="3.30.70.330">
    <property type="match status" value="1"/>
</dbReference>
<organism evidence="6 7">
    <name type="scientific">Seminavis robusta</name>
    <dbReference type="NCBI Taxonomy" id="568900"/>
    <lineage>
        <taxon>Eukaryota</taxon>
        <taxon>Sar</taxon>
        <taxon>Stramenopiles</taxon>
        <taxon>Ochrophyta</taxon>
        <taxon>Bacillariophyta</taxon>
        <taxon>Bacillariophyceae</taxon>
        <taxon>Bacillariophycidae</taxon>
        <taxon>Naviculales</taxon>
        <taxon>Naviculaceae</taxon>
        <taxon>Seminavis</taxon>
    </lineage>
</organism>
<dbReference type="InterPro" id="IPR012677">
    <property type="entry name" value="Nucleotide-bd_a/b_plait_sf"/>
</dbReference>
<dbReference type="FunFam" id="3.30.70.330:FF:000383">
    <property type="entry name" value="Sex lethal, isoform D"/>
    <property type="match status" value="1"/>
</dbReference>
<dbReference type="EMBL" id="CAICTM010001134">
    <property type="protein sequence ID" value="CAB9520812.1"/>
    <property type="molecule type" value="Genomic_DNA"/>
</dbReference>
<feature type="region of interest" description="Disordered" evidence="4">
    <location>
        <begin position="1"/>
        <end position="103"/>
    </location>
</feature>
<gene>
    <name evidence="6" type="ORF">SEMRO_1136_G245230.1</name>
</gene>
<dbReference type="GO" id="GO:0005737">
    <property type="term" value="C:cytoplasm"/>
    <property type="evidence" value="ECO:0007669"/>
    <property type="project" value="UniProtKB-ARBA"/>
</dbReference>
<evidence type="ECO:0000313" key="6">
    <source>
        <dbReference type="EMBL" id="CAB9520812.1"/>
    </source>
</evidence>
<dbReference type="Proteomes" id="UP001153069">
    <property type="component" value="Unassembled WGS sequence"/>
</dbReference>
<feature type="domain" description="RRM" evidence="5">
    <location>
        <begin position="371"/>
        <end position="449"/>
    </location>
</feature>
<comment type="caution">
    <text evidence="6">The sequence shown here is derived from an EMBL/GenBank/DDBJ whole genome shotgun (WGS) entry which is preliminary data.</text>
</comment>
<evidence type="ECO:0000313" key="7">
    <source>
        <dbReference type="Proteomes" id="UP001153069"/>
    </source>
</evidence>
<dbReference type="SUPFAM" id="SSF54928">
    <property type="entry name" value="RNA-binding domain, RBD"/>
    <property type="match status" value="1"/>
</dbReference>
<dbReference type="GO" id="GO:0003729">
    <property type="term" value="F:mRNA binding"/>
    <property type="evidence" value="ECO:0007669"/>
    <property type="project" value="UniProtKB-ARBA"/>
</dbReference>
<dbReference type="PROSITE" id="PS50102">
    <property type="entry name" value="RRM"/>
    <property type="match status" value="1"/>
</dbReference>
<name>A0A9N8HPX3_9STRA</name>
<feature type="region of interest" description="Disordered" evidence="4">
    <location>
        <begin position="266"/>
        <end position="290"/>
    </location>
</feature>
<dbReference type="CDD" id="cd12362">
    <property type="entry name" value="RRM3_CELF1-6"/>
    <property type="match status" value="1"/>
</dbReference>
<dbReference type="OrthoDB" id="410044at2759"/>
<proteinExistence type="predicted"/>
<dbReference type="InterPro" id="IPR052462">
    <property type="entry name" value="SLIRP/GR-RBP-like"/>
</dbReference>
<feature type="compositionally biased region" description="Polar residues" evidence="4">
    <location>
        <begin position="270"/>
        <end position="290"/>
    </location>
</feature>
<evidence type="ECO:0000259" key="5">
    <source>
        <dbReference type="PROSITE" id="PS50102"/>
    </source>
</evidence>
<keyword evidence="2 3" id="KW-0694">RNA-binding</keyword>
<dbReference type="SMART" id="SM00360">
    <property type="entry name" value="RRM"/>
    <property type="match status" value="1"/>
</dbReference>
<accession>A0A9N8HPX3</accession>
<evidence type="ECO:0000256" key="2">
    <source>
        <dbReference type="ARBA" id="ARBA00022884"/>
    </source>
</evidence>
<dbReference type="AlphaFoldDB" id="A0A9N8HPX3"/>
<dbReference type="PANTHER" id="PTHR48027">
    <property type="entry name" value="HETEROGENEOUS NUCLEAR RIBONUCLEOPROTEIN 87F-RELATED"/>
    <property type="match status" value="1"/>
</dbReference>
<keyword evidence="7" id="KW-1185">Reference proteome</keyword>
<dbReference type="Pfam" id="PF00076">
    <property type="entry name" value="RRM_1"/>
    <property type="match status" value="1"/>
</dbReference>
<sequence>MTQSGGPEDGSSDLKASASGEGETNGTKDHGGNKTSPDVNQRTDRNDKAIMEGGMSPTPHMQANSYLQGYPAHLTPQPGQGYYPLGYQQSQVTPEPPSPAGPGATAVYDVGSFFQQPAAFHNSPFVPQTPLSPRRTAAMAGIPPASPLFPRVSTTTGATGLMHAGGIEQRIMEGHRGGGAPPSPSVPYLSPPLGPNSMYQSYPTNGIGSQADSPEDISAWGDRTQQTMFPPGSPQVNAQGLPVPYVPGMTRTANAGRSYSFEDTMLPPTADQQDQGNQGYSPYGNNQTSSGAAGGTLFAHQQPWGYPGGPGDIYGTPGSPLQPRPAAQMPVYPGQMGGGMRQMGLYGQYYPATSPGPPIQTTESNKGPDGANLFIFHIPNHFTNLDMYQLFCPYGNLLSVRIMVEKDTGRSRGFGFVSYDSPASAALAIKELNGFAIGNKRLKVQHKQIRPSDQHRDNSQGFYGGGGGGDGGFQRHGYASHLPPSGPMAAQNMGPPASPWLTQPPQPTVPTGDEAGVGVGQPVLNPDTGASNPPGVDGSDPSAGPLSPLASLDTIRNALPDVPGNE</sequence>
<feature type="compositionally biased region" description="Pro residues" evidence="4">
    <location>
        <begin position="496"/>
        <end position="508"/>
    </location>
</feature>
<keyword evidence="1" id="KW-0677">Repeat</keyword>
<dbReference type="GO" id="GO:0009967">
    <property type="term" value="P:positive regulation of signal transduction"/>
    <property type="evidence" value="ECO:0007669"/>
    <property type="project" value="UniProtKB-ARBA"/>
</dbReference>
<evidence type="ECO:0000256" key="3">
    <source>
        <dbReference type="PROSITE-ProRule" id="PRU00176"/>
    </source>
</evidence>
<feature type="region of interest" description="Disordered" evidence="4">
    <location>
        <begin position="446"/>
        <end position="566"/>
    </location>
</feature>
<reference evidence="6" key="1">
    <citation type="submission" date="2020-06" db="EMBL/GenBank/DDBJ databases">
        <authorList>
            <consortium name="Plant Systems Biology data submission"/>
        </authorList>
    </citation>
    <scope>NUCLEOTIDE SEQUENCE</scope>
    <source>
        <strain evidence="6">D6</strain>
    </source>
</reference>
<dbReference type="InterPro" id="IPR035979">
    <property type="entry name" value="RBD_domain_sf"/>
</dbReference>